<evidence type="ECO:0000313" key="11">
    <source>
        <dbReference type="Proteomes" id="UP001153069"/>
    </source>
</evidence>
<dbReference type="Gene3D" id="3.40.190.80">
    <property type="match status" value="1"/>
</dbReference>
<dbReference type="InterPro" id="IPR000760">
    <property type="entry name" value="Inositol_monophosphatase-like"/>
</dbReference>
<evidence type="ECO:0000256" key="9">
    <source>
        <dbReference type="SAM" id="SignalP"/>
    </source>
</evidence>
<dbReference type="CDD" id="cd01639">
    <property type="entry name" value="IMPase"/>
    <property type="match status" value="1"/>
</dbReference>
<dbReference type="PRINTS" id="PR00377">
    <property type="entry name" value="IMPHPHTASES"/>
</dbReference>
<feature type="binding site" evidence="7">
    <location>
        <position position="124"/>
    </location>
    <ligand>
        <name>Mg(2+)</name>
        <dbReference type="ChEBI" id="CHEBI:18420"/>
        <label>1</label>
        <note>catalytic</note>
    </ligand>
</feature>
<dbReference type="GO" id="GO:0046872">
    <property type="term" value="F:metal ion binding"/>
    <property type="evidence" value="ECO:0007669"/>
    <property type="project" value="UniProtKB-KW"/>
</dbReference>
<feature type="chain" id="PRO_5040243194" description="Inositol-1-monophosphatase" evidence="9">
    <location>
        <begin position="22"/>
        <end position="335"/>
    </location>
</feature>
<feature type="binding site" evidence="7">
    <location>
        <position position="153"/>
    </location>
    <ligand>
        <name>Mg(2+)</name>
        <dbReference type="ChEBI" id="CHEBI:18420"/>
        <label>1</label>
        <note>catalytic</note>
    </ligand>
</feature>
<reference evidence="10" key="1">
    <citation type="submission" date="2020-06" db="EMBL/GenBank/DDBJ databases">
        <authorList>
            <consortium name="Plant Systems Biology data submission"/>
        </authorList>
    </citation>
    <scope>NUCLEOTIDE SEQUENCE</scope>
    <source>
        <strain evidence="10">D6</strain>
    </source>
</reference>
<sequence>MQGALFHALLLTSSWATTCSAFWLPCRSIRPCPTYGGNAERALRGGDGGDGSNDNDVLLDDILQVALTASAKAAGIIAIHSDGSDVVETKSTSRDLLTLIDPMCEKAIRETVLERFPHHGFLGEEGVPPGIQAAEAALEEKLAASTDWLWIVDPIDGTTNFASGIPLNAPSVAVAYKGEIMVGVIHDPHRDEIWTAVRGRGAFLNGKPIIQTSSSSTSIGDAVIGAESPAGQHSLEVAVKGITALMPRCRTVRILGSTAVQLPWVAQGRLTCYWSPDECAWDHAAGAIIVQEAGGIITDLDGSPFTLRTRKFMASQNEQVHREVLQVLKDEAGIQ</sequence>
<proteinExistence type="inferred from homology"/>
<evidence type="ECO:0000256" key="6">
    <source>
        <dbReference type="ARBA" id="ARBA00022842"/>
    </source>
</evidence>
<dbReference type="GO" id="GO:0046854">
    <property type="term" value="P:phosphatidylinositol phosphate biosynthetic process"/>
    <property type="evidence" value="ECO:0007669"/>
    <property type="project" value="InterPro"/>
</dbReference>
<accession>A0A9N8EUZ5</accession>
<dbReference type="SUPFAM" id="SSF56655">
    <property type="entry name" value="Carbohydrate phosphatase"/>
    <property type="match status" value="1"/>
</dbReference>
<dbReference type="InterPro" id="IPR020583">
    <property type="entry name" value="Inositol_monoP_metal-BS"/>
</dbReference>
<keyword evidence="6 7" id="KW-0460">Magnesium</keyword>
<dbReference type="GO" id="GO:0008934">
    <property type="term" value="F:inositol monophosphate 1-phosphatase activity"/>
    <property type="evidence" value="ECO:0007669"/>
    <property type="project" value="InterPro"/>
</dbReference>
<keyword evidence="5 8" id="KW-0378">Hydrolase</keyword>
<keyword evidence="9" id="KW-0732">Signal</keyword>
<feature type="signal peptide" evidence="9">
    <location>
        <begin position="1"/>
        <end position="21"/>
    </location>
</feature>
<name>A0A9N8EUZ5_9STRA</name>
<dbReference type="OrthoDB" id="411145at2759"/>
<comment type="caution">
    <text evidence="10">The sequence shown here is derived from an EMBL/GenBank/DDBJ whole genome shotgun (WGS) entry which is preliminary data.</text>
</comment>
<keyword evidence="11" id="KW-1185">Reference proteome</keyword>
<dbReference type="Pfam" id="PF00459">
    <property type="entry name" value="Inositol_P"/>
    <property type="match status" value="1"/>
</dbReference>
<feature type="binding site" evidence="7">
    <location>
        <position position="155"/>
    </location>
    <ligand>
        <name>Mg(2+)</name>
        <dbReference type="ChEBI" id="CHEBI:18420"/>
        <label>1</label>
        <note>catalytic</note>
    </ligand>
</feature>
<dbReference type="PANTHER" id="PTHR20854:SF4">
    <property type="entry name" value="INOSITOL-1-MONOPHOSPHATASE-RELATED"/>
    <property type="match status" value="1"/>
</dbReference>
<dbReference type="EC" id="3.1.3.25" evidence="8"/>
<dbReference type="PROSITE" id="PS00630">
    <property type="entry name" value="IMP_2"/>
    <property type="match status" value="1"/>
</dbReference>
<feature type="binding site" evidence="7">
    <location>
        <position position="156"/>
    </location>
    <ligand>
        <name>Mg(2+)</name>
        <dbReference type="ChEBI" id="CHEBI:18420"/>
        <label>1</label>
        <note>catalytic</note>
    </ligand>
</feature>
<gene>
    <name evidence="10" type="ORF">SEMRO_2055_G312790.1</name>
</gene>
<evidence type="ECO:0000256" key="3">
    <source>
        <dbReference type="ARBA" id="ARBA00009759"/>
    </source>
</evidence>
<evidence type="ECO:0000313" key="10">
    <source>
        <dbReference type="EMBL" id="CAB9527721.1"/>
    </source>
</evidence>
<evidence type="ECO:0000256" key="4">
    <source>
        <dbReference type="ARBA" id="ARBA00022723"/>
    </source>
</evidence>
<dbReference type="AlphaFoldDB" id="A0A9N8EUZ5"/>
<evidence type="ECO:0000256" key="5">
    <source>
        <dbReference type="ARBA" id="ARBA00022801"/>
    </source>
</evidence>
<dbReference type="PROSITE" id="PS00629">
    <property type="entry name" value="IMP_1"/>
    <property type="match status" value="1"/>
</dbReference>
<keyword evidence="4 7" id="KW-0479">Metal-binding</keyword>
<organism evidence="10 11">
    <name type="scientific">Seminavis robusta</name>
    <dbReference type="NCBI Taxonomy" id="568900"/>
    <lineage>
        <taxon>Eukaryota</taxon>
        <taxon>Sar</taxon>
        <taxon>Stramenopiles</taxon>
        <taxon>Ochrophyta</taxon>
        <taxon>Bacillariophyta</taxon>
        <taxon>Bacillariophyceae</taxon>
        <taxon>Bacillariophycidae</taxon>
        <taxon>Naviculales</taxon>
        <taxon>Naviculaceae</taxon>
        <taxon>Seminavis</taxon>
    </lineage>
</organism>
<evidence type="ECO:0000256" key="1">
    <source>
        <dbReference type="ARBA" id="ARBA00001033"/>
    </source>
</evidence>
<feature type="binding site" evidence="7">
    <location>
        <position position="282"/>
    </location>
    <ligand>
        <name>Mg(2+)</name>
        <dbReference type="ChEBI" id="CHEBI:18420"/>
        <label>1</label>
        <note>catalytic</note>
    </ligand>
</feature>
<comment type="catalytic activity">
    <reaction evidence="1 8">
        <text>a myo-inositol phosphate + H2O = myo-inositol + phosphate</text>
        <dbReference type="Rhea" id="RHEA:24056"/>
        <dbReference type="ChEBI" id="CHEBI:15377"/>
        <dbReference type="ChEBI" id="CHEBI:17268"/>
        <dbReference type="ChEBI" id="CHEBI:43474"/>
        <dbReference type="ChEBI" id="CHEBI:84139"/>
        <dbReference type="EC" id="3.1.3.25"/>
    </reaction>
</comment>
<dbReference type="EMBL" id="CAICTM010002053">
    <property type="protein sequence ID" value="CAB9527721.1"/>
    <property type="molecule type" value="Genomic_DNA"/>
</dbReference>
<dbReference type="GO" id="GO:0006020">
    <property type="term" value="P:inositol metabolic process"/>
    <property type="evidence" value="ECO:0007669"/>
    <property type="project" value="TreeGrafter"/>
</dbReference>
<dbReference type="GO" id="GO:0007165">
    <property type="term" value="P:signal transduction"/>
    <property type="evidence" value="ECO:0007669"/>
    <property type="project" value="TreeGrafter"/>
</dbReference>
<dbReference type="InterPro" id="IPR020550">
    <property type="entry name" value="Inositol_monophosphatase_CS"/>
</dbReference>
<dbReference type="Proteomes" id="UP001153069">
    <property type="component" value="Unassembled WGS sequence"/>
</dbReference>
<dbReference type="InterPro" id="IPR033942">
    <property type="entry name" value="IMPase"/>
</dbReference>
<evidence type="ECO:0000256" key="7">
    <source>
        <dbReference type="PIRSR" id="PIRSR600760-2"/>
    </source>
</evidence>
<comment type="similarity">
    <text evidence="3 8">Belongs to the inositol monophosphatase superfamily.</text>
</comment>
<evidence type="ECO:0000256" key="2">
    <source>
        <dbReference type="ARBA" id="ARBA00001946"/>
    </source>
</evidence>
<dbReference type="Gene3D" id="3.30.540.10">
    <property type="entry name" value="Fructose-1,6-Bisphosphatase, subunit A, domain 1"/>
    <property type="match status" value="1"/>
</dbReference>
<comment type="pathway">
    <text evidence="8">Polyol metabolism; myo-inositol biosynthesis; myo-inositol from D-glucose 6-phosphate: step 2/2.</text>
</comment>
<protein>
    <recommendedName>
        <fullName evidence="8">Inositol-1-monophosphatase</fullName>
        <ecNumber evidence="8">3.1.3.25</ecNumber>
    </recommendedName>
</protein>
<evidence type="ECO:0000256" key="8">
    <source>
        <dbReference type="RuleBase" id="RU364068"/>
    </source>
</evidence>
<dbReference type="PANTHER" id="PTHR20854">
    <property type="entry name" value="INOSITOL MONOPHOSPHATASE"/>
    <property type="match status" value="1"/>
</dbReference>
<comment type="cofactor">
    <cofactor evidence="2 7 8">
        <name>Mg(2+)</name>
        <dbReference type="ChEBI" id="CHEBI:18420"/>
    </cofactor>
</comment>